<proteinExistence type="predicted"/>
<organism evidence="1 2">
    <name type="scientific">Planktothrix rubescens CCAP 1459/22</name>
    <dbReference type="NCBI Taxonomy" id="329571"/>
    <lineage>
        <taxon>Bacteria</taxon>
        <taxon>Bacillati</taxon>
        <taxon>Cyanobacteriota</taxon>
        <taxon>Cyanophyceae</taxon>
        <taxon>Oscillatoriophycideae</taxon>
        <taxon>Oscillatoriales</taxon>
        <taxon>Microcoleaceae</taxon>
        <taxon>Planktothrix</taxon>
    </lineage>
</organism>
<protein>
    <submittedName>
        <fullName evidence="1">Uncharacterized protein</fullName>
    </submittedName>
</protein>
<reference evidence="1" key="1">
    <citation type="submission" date="2020-05" db="EMBL/GenBank/DDBJ databases">
        <authorList>
            <consortium name="Genoscope - CEA"/>
            <person name="William W."/>
        </authorList>
    </citation>
    <scope>NUCLEOTIDE SEQUENCE [LARGE SCALE GENOMIC DNA]</scope>
    <source>
        <strain evidence="1">PCC 7821</strain>
    </source>
</reference>
<dbReference type="SUPFAM" id="SSF53756">
    <property type="entry name" value="UDP-Glycosyltransferase/glycogen phosphorylase"/>
    <property type="match status" value="1"/>
</dbReference>
<dbReference type="EMBL" id="CZCZ02000009">
    <property type="protein sequence ID" value="CAC5341864.1"/>
    <property type="molecule type" value="Genomic_DNA"/>
</dbReference>
<keyword evidence="2" id="KW-1185">Reference proteome</keyword>
<dbReference type="AlphaFoldDB" id="A0A6J7ZJU9"/>
<accession>A0A6J7ZJU9</accession>
<evidence type="ECO:0000313" key="1">
    <source>
        <dbReference type="EMBL" id="CAC5341864.1"/>
    </source>
</evidence>
<comment type="caution">
    <text evidence="1">The sequence shown here is derived from an EMBL/GenBank/DDBJ whole genome shotgun (WGS) entry which is preliminary data.</text>
</comment>
<gene>
    <name evidence="1" type="ORF">PLAN_140007</name>
</gene>
<dbReference type="Gene3D" id="3.40.50.2000">
    <property type="entry name" value="Glycogen Phosphorylase B"/>
    <property type="match status" value="1"/>
</dbReference>
<name>A0A6J7ZJU9_PLARU</name>
<sequence length="53" mass="5901">MFLPNQKEGEGFYLPALEGMAVGTLVIFPDCIGNRSFCLSGYNCFRPDYTTES</sequence>
<evidence type="ECO:0000313" key="2">
    <source>
        <dbReference type="Proteomes" id="UP000196521"/>
    </source>
</evidence>
<dbReference type="Proteomes" id="UP000196521">
    <property type="component" value="Unassembled WGS sequence"/>
</dbReference>
<dbReference type="RefSeq" id="WP_141296287.1">
    <property type="nucleotide sequence ID" value="NZ_LR812491.1"/>
</dbReference>